<gene>
    <name evidence="2" type="ORF">EI290_21465</name>
</gene>
<dbReference type="Gene3D" id="3.40.50.300">
    <property type="entry name" value="P-loop containing nucleotide triphosphate hydrolases"/>
    <property type="match status" value="1"/>
</dbReference>
<feature type="domain" description="Phage terminase large subunit N-terminal" evidence="1">
    <location>
        <begin position="29"/>
        <end position="222"/>
    </location>
</feature>
<sequence length="456" mass="52629">MSTAVAQAPEAAPRYVNDAYIPLLENPSRYLVLRGGGGSGKSVWAAQKLAMRLTSEHNHRLLVVRKVKDTLRQSVYEQLLDVLRAWDMLDDVTTTTSPLSIKCRTTNSEILFAGIDDPEKLKSITRITSIWIEEATELELTDFTQLDIRLRGKAQYYKQFIITFNPIDEGHWLKKRFFDTPDPRATVLLTTFQDNYFLPEEDRQTLLQLAAISKNYYRVYVQNEWGKVETGNEFYDQFQRSRHVRCVPYLPGVAILQVWDANAHPYSAMLCAQLQQLPEGRFRVRIFREYTLPAPNSGVRPTARAFLRDWQQHWQSSDVLYTGDASMNNRKPGEGNQTLKKDIESELLPCLTGGSDRWLRQNPNVLRRRDWLNAIFSGYYPDIELWIDESCTETIADLELTQLGIDGKLKEKKVDKEKGITYEVRGHCSDDVDYLFCALFPDKLQQFLRRGLPPTS</sequence>
<dbReference type="InterPro" id="IPR035412">
    <property type="entry name" value="Terminase_L_N"/>
</dbReference>
<dbReference type="InterPro" id="IPR006437">
    <property type="entry name" value="Phage_terminase_lsu"/>
</dbReference>
<organism evidence="2 3">
    <name type="scientific">Hymenobacter metallilatus</name>
    <dbReference type="NCBI Taxonomy" id="2493666"/>
    <lineage>
        <taxon>Bacteria</taxon>
        <taxon>Pseudomonadati</taxon>
        <taxon>Bacteroidota</taxon>
        <taxon>Cytophagia</taxon>
        <taxon>Cytophagales</taxon>
        <taxon>Hymenobacteraceae</taxon>
        <taxon>Hymenobacter</taxon>
    </lineage>
</organism>
<evidence type="ECO:0000313" key="3">
    <source>
        <dbReference type="Proteomes" id="UP000280066"/>
    </source>
</evidence>
<evidence type="ECO:0000259" key="1">
    <source>
        <dbReference type="Pfam" id="PF04466"/>
    </source>
</evidence>
<dbReference type="RefSeq" id="WP_125433707.1">
    <property type="nucleotide sequence ID" value="NZ_RWIS01000021.1"/>
</dbReference>
<dbReference type="Pfam" id="PF04466">
    <property type="entry name" value="Terminase_3"/>
    <property type="match status" value="1"/>
</dbReference>
<name>A0A3R9U6Q2_9BACT</name>
<dbReference type="PANTHER" id="PTHR39184">
    <property type="match status" value="1"/>
</dbReference>
<evidence type="ECO:0000313" key="2">
    <source>
        <dbReference type="EMBL" id="RSK23959.1"/>
    </source>
</evidence>
<dbReference type="InterPro" id="IPR052380">
    <property type="entry name" value="Viral_DNA_packaging_terminase"/>
</dbReference>
<comment type="caution">
    <text evidence="2">The sequence shown here is derived from an EMBL/GenBank/DDBJ whole genome shotgun (WGS) entry which is preliminary data.</text>
</comment>
<dbReference type="Proteomes" id="UP000280066">
    <property type="component" value="Unassembled WGS sequence"/>
</dbReference>
<dbReference type="OrthoDB" id="924847at2"/>
<protein>
    <submittedName>
        <fullName evidence="2">PBSX family phage terminase large subunit</fullName>
    </submittedName>
</protein>
<reference evidence="2 3" key="1">
    <citation type="submission" date="2018-12" db="EMBL/GenBank/DDBJ databases">
        <authorList>
            <person name="Feng G."/>
            <person name="Zhu H."/>
        </authorList>
    </citation>
    <scope>NUCLEOTIDE SEQUENCE [LARGE SCALE GENOMIC DNA]</scope>
    <source>
        <strain evidence="2 3">9PBR-2</strain>
    </source>
</reference>
<dbReference type="AlphaFoldDB" id="A0A3R9U6Q2"/>
<proteinExistence type="predicted"/>
<dbReference type="EMBL" id="RWIS01000021">
    <property type="protein sequence ID" value="RSK23959.1"/>
    <property type="molecule type" value="Genomic_DNA"/>
</dbReference>
<dbReference type="PANTHER" id="PTHR39184:SF1">
    <property type="entry name" value="PBSX PHAGE TERMINASE LARGE SUBUNIT"/>
    <property type="match status" value="1"/>
</dbReference>
<keyword evidence="3" id="KW-1185">Reference proteome</keyword>
<dbReference type="NCBIfam" id="TIGR01547">
    <property type="entry name" value="phage_term_2"/>
    <property type="match status" value="1"/>
</dbReference>
<accession>A0A3R9U6Q2</accession>
<dbReference type="InterPro" id="IPR027417">
    <property type="entry name" value="P-loop_NTPase"/>
</dbReference>